<dbReference type="PANTHER" id="PTHR22803">
    <property type="entry name" value="MANNOSE, PHOSPHOLIPASE, LECTIN RECEPTOR RELATED"/>
    <property type="match status" value="1"/>
</dbReference>
<keyword evidence="1" id="KW-0732">Signal</keyword>
<dbReference type="GeneID" id="119729067"/>
<reference evidence="3" key="1">
    <citation type="submission" date="2022-11" db="UniProtKB">
        <authorList>
            <consortium name="EnsemblMetazoa"/>
        </authorList>
    </citation>
    <scope>IDENTIFICATION</scope>
</reference>
<dbReference type="PROSITE" id="PS50041">
    <property type="entry name" value="C_TYPE_LECTIN_2"/>
    <property type="match status" value="1"/>
</dbReference>
<dbReference type="Proteomes" id="UP000887568">
    <property type="component" value="Unplaced"/>
</dbReference>
<dbReference type="InterPro" id="IPR016187">
    <property type="entry name" value="CTDL_fold"/>
</dbReference>
<organism evidence="3 4">
    <name type="scientific">Patiria miniata</name>
    <name type="common">Bat star</name>
    <name type="synonym">Asterina miniata</name>
    <dbReference type="NCBI Taxonomy" id="46514"/>
    <lineage>
        <taxon>Eukaryota</taxon>
        <taxon>Metazoa</taxon>
        <taxon>Echinodermata</taxon>
        <taxon>Eleutherozoa</taxon>
        <taxon>Asterozoa</taxon>
        <taxon>Asteroidea</taxon>
        <taxon>Valvatacea</taxon>
        <taxon>Valvatida</taxon>
        <taxon>Asterinidae</taxon>
        <taxon>Patiria</taxon>
    </lineage>
</organism>
<protein>
    <recommendedName>
        <fullName evidence="2">C-type lectin domain-containing protein</fullName>
    </recommendedName>
</protein>
<proteinExistence type="predicted"/>
<dbReference type="Pfam" id="PF00059">
    <property type="entry name" value="Lectin_C"/>
    <property type="match status" value="1"/>
</dbReference>
<dbReference type="AlphaFoldDB" id="A0A914A0U0"/>
<evidence type="ECO:0000259" key="2">
    <source>
        <dbReference type="PROSITE" id="PS50041"/>
    </source>
</evidence>
<feature type="chain" id="PRO_5037248680" description="C-type lectin domain-containing protein" evidence="1">
    <location>
        <begin position="17"/>
        <end position="251"/>
    </location>
</feature>
<dbReference type="OMA" id="ENCLWIG"/>
<evidence type="ECO:0000313" key="3">
    <source>
        <dbReference type="EnsemblMetazoa" id="XP_038057498.1"/>
    </source>
</evidence>
<dbReference type="RefSeq" id="XP_038057498.1">
    <property type="nucleotide sequence ID" value="XM_038201570.1"/>
</dbReference>
<accession>A0A914A0U0</accession>
<feature type="domain" description="C-type lectin" evidence="2">
    <location>
        <begin position="35"/>
        <end position="161"/>
    </location>
</feature>
<dbReference type="Gene3D" id="3.10.100.10">
    <property type="entry name" value="Mannose-Binding Protein A, subunit A"/>
    <property type="match status" value="1"/>
</dbReference>
<dbReference type="EnsemblMetazoa" id="XM_038201570.1">
    <property type="protein sequence ID" value="XP_038057498.1"/>
    <property type="gene ID" value="LOC119729067"/>
</dbReference>
<feature type="signal peptide" evidence="1">
    <location>
        <begin position="1"/>
        <end position="16"/>
    </location>
</feature>
<dbReference type="CDD" id="cd00037">
    <property type="entry name" value="CLECT"/>
    <property type="match status" value="1"/>
</dbReference>
<name>A0A914A0U0_PATMI</name>
<dbReference type="OrthoDB" id="441660at2759"/>
<sequence>MLVYYILTLIISYVWADGVSFQREQPVCPPGWLAWQDACYILLPDKMNWWQAKTVCDRPGSSLVVPDSQEEQDFIWREMRSRMEKIVGNSTTKLQLWIGCTDFDNTGLLTCIGVQGRPGFTKWSKGNPHTDEGQDCIRMDQKYEGRWGDSGCNAKHFGACEMRVSRRLYCLQADADGRFTPQCLLNHEIKNLTAAGVIGCGQACWAEPRCHSFNLWQKGDDKKVCQLNNASSIEADPAFLKKVESCNFFDL</sequence>
<dbReference type="SMART" id="SM00034">
    <property type="entry name" value="CLECT"/>
    <property type="match status" value="1"/>
</dbReference>
<dbReference type="InterPro" id="IPR016186">
    <property type="entry name" value="C-type_lectin-like/link_sf"/>
</dbReference>
<dbReference type="InterPro" id="IPR050111">
    <property type="entry name" value="C-type_lectin/snaclec_domain"/>
</dbReference>
<dbReference type="SUPFAM" id="SSF56436">
    <property type="entry name" value="C-type lectin-like"/>
    <property type="match status" value="1"/>
</dbReference>
<dbReference type="InterPro" id="IPR001304">
    <property type="entry name" value="C-type_lectin-like"/>
</dbReference>
<evidence type="ECO:0000313" key="4">
    <source>
        <dbReference type="Proteomes" id="UP000887568"/>
    </source>
</evidence>
<keyword evidence="4" id="KW-1185">Reference proteome</keyword>
<evidence type="ECO:0000256" key="1">
    <source>
        <dbReference type="SAM" id="SignalP"/>
    </source>
</evidence>